<organism evidence="1 2">
    <name type="scientific">Prochlorothrix hollandica PCC 9006 = CALU 1027</name>
    <dbReference type="NCBI Taxonomy" id="317619"/>
    <lineage>
        <taxon>Bacteria</taxon>
        <taxon>Bacillati</taxon>
        <taxon>Cyanobacteriota</taxon>
        <taxon>Cyanophyceae</taxon>
        <taxon>Prochlorotrichales</taxon>
        <taxon>Prochlorotrichaceae</taxon>
        <taxon>Prochlorothrix</taxon>
    </lineage>
</organism>
<name>A0A0M2PW10_PROHO</name>
<sequence>MGLGGEIAHPNPYSCVATGAIIWMFKVPSREGFRVRVFGKIAYHVTMTGLPVIDTGLPDQNY</sequence>
<gene>
    <name evidence="1" type="ORF">PROH_13380</name>
</gene>
<comment type="caution">
    <text evidence="1">The sequence shown here is derived from an EMBL/GenBank/DDBJ whole genome shotgun (WGS) entry which is preliminary data.</text>
</comment>
<reference evidence="1" key="1">
    <citation type="submission" date="2012-04" db="EMBL/GenBank/DDBJ databases">
        <authorList>
            <person name="Borisov I.G."/>
            <person name="Ivanikova N.V."/>
            <person name="Pinevich A.V."/>
        </authorList>
    </citation>
    <scope>NUCLEOTIDE SEQUENCE [LARGE SCALE GENOMIC DNA]</scope>
    <source>
        <strain evidence="1">CALU 1027</strain>
    </source>
</reference>
<evidence type="ECO:0000313" key="1">
    <source>
        <dbReference type="EMBL" id="KKI98838.1"/>
    </source>
</evidence>
<evidence type="ECO:0000313" key="2">
    <source>
        <dbReference type="Proteomes" id="UP000034681"/>
    </source>
</evidence>
<accession>A0A0M2PW10</accession>
<dbReference type="Proteomes" id="UP000034681">
    <property type="component" value="Unassembled WGS sequence"/>
</dbReference>
<dbReference type="STRING" id="317619.GCA_000332315_01806"/>
<protein>
    <submittedName>
        <fullName evidence="1">Uncharacterized protein</fullName>
    </submittedName>
</protein>
<keyword evidence="2" id="KW-1185">Reference proteome</keyword>
<dbReference type="EMBL" id="AJTX02000006">
    <property type="protein sequence ID" value="KKI98838.1"/>
    <property type="molecule type" value="Genomic_DNA"/>
</dbReference>
<dbReference type="AlphaFoldDB" id="A0A0M2PW10"/>
<proteinExistence type="predicted"/>